<accession>A0ABD1VY45</accession>
<comment type="caution">
    <text evidence="1">The sequence shown here is derived from an EMBL/GenBank/DDBJ whole genome shotgun (WGS) entry which is preliminary data.</text>
</comment>
<protein>
    <submittedName>
        <fullName evidence="1">Uncharacterized protein</fullName>
    </submittedName>
</protein>
<evidence type="ECO:0000313" key="2">
    <source>
        <dbReference type="Proteomes" id="UP001604336"/>
    </source>
</evidence>
<dbReference type="AlphaFoldDB" id="A0ABD1VY45"/>
<gene>
    <name evidence="1" type="ORF">Adt_03303</name>
</gene>
<dbReference type="EMBL" id="JBFOLK010000001">
    <property type="protein sequence ID" value="KAL2542325.1"/>
    <property type="molecule type" value="Genomic_DNA"/>
</dbReference>
<name>A0ABD1VY45_9LAMI</name>
<keyword evidence="2" id="KW-1185">Reference proteome</keyword>
<dbReference type="Proteomes" id="UP001604336">
    <property type="component" value="Unassembled WGS sequence"/>
</dbReference>
<organism evidence="1 2">
    <name type="scientific">Abeliophyllum distichum</name>
    <dbReference type="NCBI Taxonomy" id="126358"/>
    <lineage>
        <taxon>Eukaryota</taxon>
        <taxon>Viridiplantae</taxon>
        <taxon>Streptophyta</taxon>
        <taxon>Embryophyta</taxon>
        <taxon>Tracheophyta</taxon>
        <taxon>Spermatophyta</taxon>
        <taxon>Magnoliopsida</taxon>
        <taxon>eudicotyledons</taxon>
        <taxon>Gunneridae</taxon>
        <taxon>Pentapetalae</taxon>
        <taxon>asterids</taxon>
        <taxon>lamiids</taxon>
        <taxon>Lamiales</taxon>
        <taxon>Oleaceae</taxon>
        <taxon>Forsythieae</taxon>
        <taxon>Abeliophyllum</taxon>
    </lineage>
</organism>
<evidence type="ECO:0000313" key="1">
    <source>
        <dbReference type="EMBL" id="KAL2542325.1"/>
    </source>
</evidence>
<proteinExistence type="predicted"/>
<reference evidence="2" key="1">
    <citation type="submission" date="2024-07" db="EMBL/GenBank/DDBJ databases">
        <title>Two chromosome-level genome assemblies of Korean endemic species Abeliophyllum distichum and Forsythia ovata (Oleaceae).</title>
        <authorList>
            <person name="Jang H."/>
        </authorList>
    </citation>
    <scope>NUCLEOTIDE SEQUENCE [LARGE SCALE GENOMIC DNA]</scope>
</reference>
<sequence length="107" mass="12755">MEDNRIQYPLPADVRNNLAPTTVRNNLAPMTRPVEVDERDILMGEYMMPPMVKNWSSIIYLPYGHDNFQLRPDVINLFSNSLSFYGRTNENLYYHISRFDEYCRNFK</sequence>